<reference evidence="2 3" key="1">
    <citation type="submission" date="2023-07" db="EMBL/GenBank/DDBJ databases">
        <title>Sequencing the genomes of 1000 actinobacteria strains.</title>
        <authorList>
            <person name="Klenk H.-P."/>
        </authorList>
    </citation>
    <scope>NUCLEOTIDE SEQUENCE [LARGE SCALE GENOMIC DNA]</scope>
    <source>
        <strain evidence="2 3">DSM 102162</strain>
    </source>
</reference>
<keyword evidence="3" id="KW-1185">Reference proteome</keyword>
<accession>A0ABT9NAX8</accession>
<dbReference type="RefSeq" id="WP_278058403.1">
    <property type="nucleotide sequence ID" value="NZ_CP121247.1"/>
</dbReference>
<protein>
    <submittedName>
        <fullName evidence="2">Uncharacterized protein</fullName>
    </submittedName>
</protein>
<keyword evidence="1" id="KW-1133">Transmembrane helix</keyword>
<gene>
    <name evidence="2" type="ORF">J2S49_000953</name>
</gene>
<keyword evidence="1" id="KW-0812">Transmembrane</keyword>
<sequence length="506" mass="54669">MLVIGEASCRGWRGVVSWRGERGASALGYVGMFVVAALLISLMVVAATGVGRQLGCMLSNIITGDNAVCATSVAEDLAPDKVVVNKEITTDSATRGLSGKTGVINGSADYKSSDEVGFESHSDGSATLLYIMRKGVELELGPGLGKTKAIEQQLEGNVAAGGGYVSQQVLECKSEDSRCLSDVEEAYKDYKANPDSSKLQEVINRHSDVRQEWRGGRGKVGADIELELKTPEGTSLTKNAEIGKNVEIEVGIPYEAKAVAKAKVDASVSWLREKNSGNFKTMESGMLSAAAEASVKSKIQGKLTHNGKNGRSTSIKTKPKDLPQVFAEASADMGFMVEPVWDKSGKAISLRVVTSRELFTDAGVGDRDTKRKTLVTTATIDLSKIKDAKLRSDLEKMMNVKTSMLIEHPMMMYDVLRHGGIYESLPEGDNPLARALYLHGSAYTQELSTERSSREGNGWNFDWWVVHNQTQIDQQDQVAGSALALSNISNGRRELVPYVPKANHSK</sequence>
<proteinExistence type="predicted"/>
<comment type="caution">
    <text evidence="2">The sequence shown here is derived from an EMBL/GenBank/DDBJ whole genome shotgun (WGS) entry which is preliminary data.</text>
</comment>
<evidence type="ECO:0000313" key="3">
    <source>
        <dbReference type="Proteomes" id="UP001235966"/>
    </source>
</evidence>
<keyword evidence="1" id="KW-0472">Membrane</keyword>
<name>A0ABT9NAX8_9ACTO</name>
<dbReference type="EMBL" id="JAUSQW010000001">
    <property type="protein sequence ID" value="MDP9800877.1"/>
    <property type="molecule type" value="Genomic_DNA"/>
</dbReference>
<organism evidence="2 3">
    <name type="scientific">Arcanobacterium wilhelmae</name>
    <dbReference type="NCBI Taxonomy" id="1803177"/>
    <lineage>
        <taxon>Bacteria</taxon>
        <taxon>Bacillati</taxon>
        <taxon>Actinomycetota</taxon>
        <taxon>Actinomycetes</taxon>
        <taxon>Actinomycetales</taxon>
        <taxon>Actinomycetaceae</taxon>
        <taxon>Arcanobacterium</taxon>
    </lineage>
</organism>
<feature type="transmembrane region" description="Helical" evidence="1">
    <location>
        <begin position="26"/>
        <end position="50"/>
    </location>
</feature>
<evidence type="ECO:0000313" key="2">
    <source>
        <dbReference type="EMBL" id="MDP9800877.1"/>
    </source>
</evidence>
<dbReference type="Proteomes" id="UP001235966">
    <property type="component" value="Unassembled WGS sequence"/>
</dbReference>
<evidence type="ECO:0000256" key="1">
    <source>
        <dbReference type="SAM" id="Phobius"/>
    </source>
</evidence>